<comment type="catalytic activity">
    <reaction evidence="11">
        <text>tRNA(Thr) + L-threonine + ATP = L-threonyl-tRNA(Thr) + AMP + diphosphate + H(+)</text>
        <dbReference type="Rhea" id="RHEA:24624"/>
        <dbReference type="Rhea" id="RHEA-COMP:9670"/>
        <dbReference type="Rhea" id="RHEA-COMP:9704"/>
        <dbReference type="ChEBI" id="CHEBI:15378"/>
        <dbReference type="ChEBI" id="CHEBI:30616"/>
        <dbReference type="ChEBI" id="CHEBI:33019"/>
        <dbReference type="ChEBI" id="CHEBI:57926"/>
        <dbReference type="ChEBI" id="CHEBI:78442"/>
        <dbReference type="ChEBI" id="CHEBI:78534"/>
        <dbReference type="ChEBI" id="CHEBI:456215"/>
        <dbReference type="EC" id="6.1.1.3"/>
    </reaction>
</comment>
<dbReference type="PRINTS" id="PR01047">
    <property type="entry name" value="TRNASYNTHTHR"/>
</dbReference>
<evidence type="ECO:0000256" key="11">
    <source>
        <dbReference type="ARBA" id="ARBA00049515"/>
    </source>
</evidence>
<dbReference type="RefSeq" id="WP_141785491.1">
    <property type="nucleotide sequence ID" value="NZ_BAAAIK010000011.1"/>
</dbReference>
<keyword evidence="15" id="KW-1185">Reference proteome</keyword>
<dbReference type="SUPFAM" id="SSF52954">
    <property type="entry name" value="Class II aaRS ABD-related"/>
    <property type="match status" value="1"/>
</dbReference>
<accession>A0A542YTU5</accession>
<keyword evidence="5" id="KW-0479">Metal-binding</keyword>
<organism evidence="14 15">
    <name type="scientific">Ornithinicoccus hortensis</name>
    <dbReference type="NCBI Taxonomy" id="82346"/>
    <lineage>
        <taxon>Bacteria</taxon>
        <taxon>Bacillati</taxon>
        <taxon>Actinomycetota</taxon>
        <taxon>Actinomycetes</taxon>
        <taxon>Micrococcales</taxon>
        <taxon>Intrasporangiaceae</taxon>
        <taxon>Ornithinicoccus</taxon>
    </lineage>
</organism>
<dbReference type="InterPro" id="IPR036621">
    <property type="entry name" value="Anticodon-bd_dom_sf"/>
</dbReference>
<dbReference type="InterPro" id="IPR002320">
    <property type="entry name" value="Thr-tRNA-ligase_IIa"/>
</dbReference>
<gene>
    <name evidence="14" type="ORF">FB467_2644</name>
</gene>
<evidence type="ECO:0000313" key="14">
    <source>
        <dbReference type="EMBL" id="TQL51498.1"/>
    </source>
</evidence>
<evidence type="ECO:0000256" key="9">
    <source>
        <dbReference type="ARBA" id="ARBA00022917"/>
    </source>
</evidence>
<evidence type="ECO:0000256" key="2">
    <source>
        <dbReference type="ARBA" id="ARBA00013163"/>
    </source>
</evidence>
<evidence type="ECO:0000256" key="4">
    <source>
        <dbReference type="ARBA" id="ARBA00022598"/>
    </source>
</evidence>
<dbReference type="NCBIfam" id="TIGR00418">
    <property type="entry name" value="thrS"/>
    <property type="match status" value="1"/>
</dbReference>
<keyword evidence="10 14" id="KW-0030">Aminoacyl-tRNA synthetase</keyword>
<dbReference type="OrthoDB" id="9802304at2"/>
<dbReference type="Pfam" id="PF03129">
    <property type="entry name" value="HGTP_anticodon"/>
    <property type="match status" value="1"/>
</dbReference>
<dbReference type="GO" id="GO:0004829">
    <property type="term" value="F:threonine-tRNA ligase activity"/>
    <property type="evidence" value="ECO:0007669"/>
    <property type="project" value="UniProtKB-UniRule"/>
</dbReference>
<keyword evidence="3" id="KW-0963">Cytoplasm</keyword>
<comment type="similarity">
    <text evidence="1">Belongs to the class-II aminoacyl-tRNA synthetase family.</text>
</comment>
<evidence type="ECO:0000259" key="13">
    <source>
        <dbReference type="PROSITE" id="PS50862"/>
    </source>
</evidence>
<dbReference type="GO" id="GO:0046872">
    <property type="term" value="F:metal ion binding"/>
    <property type="evidence" value="ECO:0007669"/>
    <property type="project" value="UniProtKB-KW"/>
</dbReference>
<evidence type="ECO:0000256" key="10">
    <source>
        <dbReference type="ARBA" id="ARBA00023146"/>
    </source>
</evidence>
<dbReference type="InterPro" id="IPR002314">
    <property type="entry name" value="aa-tRNA-synt_IIb"/>
</dbReference>
<evidence type="ECO:0000313" key="15">
    <source>
        <dbReference type="Proteomes" id="UP000319516"/>
    </source>
</evidence>
<evidence type="ECO:0000256" key="8">
    <source>
        <dbReference type="ARBA" id="ARBA00022840"/>
    </source>
</evidence>
<name>A0A542YTU5_9MICO</name>
<dbReference type="EMBL" id="VFOP01000001">
    <property type="protein sequence ID" value="TQL51498.1"/>
    <property type="molecule type" value="Genomic_DNA"/>
</dbReference>
<dbReference type="InterPro" id="IPR045864">
    <property type="entry name" value="aa-tRNA-synth_II/BPL/LPL"/>
</dbReference>
<sequence length="425" mass="46646">MPDRPSDEPLDHRDLNHDLRVFATDPAIGSGLPLWLPAGATIRHELERLARDIARRDGCEGVYSPVLAKRALFEQSGHWDKFHEDMFPPMSLGGGPDGEDLVLRPANCPHHAKIYASSRHSYRELPVRLNELAPMFRAERSGVLSGLSRVRQINLDDTHVFCRPDQVAAEAARALRSALEAQRILGMRVDYVRLSLGDDSGAFLGAPEQWEHAAAALREAAAEVDLDALGMPLHEVGGEAAFYGPKLDLQVRDGRGHEETIATVQLDFVQPERFDLGYDAADGSRARVVMIHRGTVGSMERVVAALLERYQGRLPLWLAPVQVCVLPVSPDQDGPARDLAEQLRGADLRVRVEHEGTLGARIRSARVRRDCLVAVLGAREVASGSVGVTDVAAGFRGPVGREEFLRILGRAYAARLPRVPWQQAG</sequence>
<comment type="caution">
    <text evidence="14">The sequence shown here is derived from an EMBL/GenBank/DDBJ whole genome shotgun (WGS) entry which is preliminary data.</text>
</comment>
<keyword evidence="7" id="KW-0862">Zinc</keyword>
<protein>
    <recommendedName>
        <fullName evidence="2 12">Threonine--tRNA ligase</fullName>
        <ecNumber evidence="2 12">6.1.1.3</ecNumber>
    </recommendedName>
</protein>
<dbReference type="PROSITE" id="PS50862">
    <property type="entry name" value="AA_TRNA_LIGASE_II"/>
    <property type="match status" value="1"/>
</dbReference>
<dbReference type="PANTHER" id="PTHR11451">
    <property type="entry name" value="THREONINE-TRNA LIGASE"/>
    <property type="match status" value="1"/>
</dbReference>
<dbReference type="Gene3D" id="3.30.930.10">
    <property type="entry name" value="Bira Bifunctional Protein, Domain 2"/>
    <property type="match status" value="1"/>
</dbReference>
<dbReference type="PANTHER" id="PTHR11451:SF56">
    <property type="entry name" value="THREONINE--TRNA LIGASE 1"/>
    <property type="match status" value="1"/>
</dbReference>
<evidence type="ECO:0000256" key="7">
    <source>
        <dbReference type="ARBA" id="ARBA00022833"/>
    </source>
</evidence>
<dbReference type="SUPFAM" id="SSF55681">
    <property type="entry name" value="Class II aaRS and biotin synthetases"/>
    <property type="match status" value="1"/>
</dbReference>
<evidence type="ECO:0000256" key="6">
    <source>
        <dbReference type="ARBA" id="ARBA00022741"/>
    </source>
</evidence>
<dbReference type="InterPro" id="IPR006195">
    <property type="entry name" value="aa-tRNA-synth_II"/>
</dbReference>
<dbReference type="EC" id="6.1.1.3" evidence="2 12"/>
<dbReference type="GO" id="GO:0006435">
    <property type="term" value="P:threonyl-tRNA aminoacylation"/>
    <property type="evidence" value="ECO:0007669"/>
    <property type="project" value="UniProtKB-UniRule"/>
</dbReference>
<proteinExistence type="inferred from homology"/>
<reference evidence="14 15" key="1">
    <citation type="submission" date="2019-06" db="EMBL/GenBank/DDBJ databases">
        <title>Sequencing the genomes of 1000 actinobacteria strains.</title>
        <authorList>
            <person name="Klenk H.-P."/>
        </authorList>
    </citation>
    <scope>NUCLEOTIDE SEQUENCE [LARGE SCALE GENOMIC DNA]</scope>
    <source>
        <strain evidence="14 15">DSM 12335</strain>
    </source>
</reference>
<dbReference type="AlphaFoldDB" id="A0A542YTU5"/>
<dbReference type="Pfam" id="PF00587">
    <property type="entry name" value="tRNA-synt_2b"/>
    <property type="match status" value="1"/>
</dbReference>
<dbReference type="GO" id="GO:0005524">
    <property type="term" value="F:ATP binding"/>
    <property type="evidence" value="ECO:0007669"/>
    <property type="project" value="UniProtKB-KW"/>
</dbReference>
<dbReference type="Gene3D" id="3.40.50.800">
    <property type="entry name" value="Anticodon-binding domain"/>
    <property type="match status" value="1"/>
</dbReference>
<keyword evidence="8" id="KW-0067">ATP-binding</keyword>
<evidence type="ECO:0000256" key="5">
    <source>
        <dbReference type="ARBA" id="ARBA00022723"/>
    </source>
</evidence>
<dbReference type="GO" id="GO:0005737">
    <property type="term" value="C:cytoplasm"/>
    <property type="evidence" value="ECO:0007669"/>
    <property type="project" value="UniProtKB-UniRule"/>
</dbReference>
<feature type="domain" description="Aminoacyl-transfer RNA synthetases class-II family profile" evidence="13">
    <location>
        <begin position="37"/>
        <end position="315"/>
    </location>
</feature>
<keyword evidence="6" id="KW-0547">Nucleotide-binding</keyword>
<evidence type="ECO:0000256" key="12">
    <source>
        <dbReference type="NCBIfam" id="TIGR00418"/>
    </source>
</evidence>
<dbReference type="FunFam" id="3.30.930.10:FF:000002">
    <property type="entry name" value="Threonine--tRNA ligase"/>
    <property type="match status" value="1"/>
</dbReference>
<dbReference type="Proteomes" id="UP000319516">
    <property type="component" value="Unassembled WGS sequence"/>
</dbReference>
<evidence type="ECO:0000256" key="1">
    <source>
        <dbReference type="ARBA" id="ARBA00008226"/>
    </source>
</evidence>
<dbReference type="InterPro" id="IPR004154">
    <property type="entry name" value="Anticodon-bd"/>
</dbReference>
<keyword evidence="4" id="KW-0436">Ligase</keyword>
<keyword evidence="9" id="KW-0648">Protein biosynthesis</keyword>
<evidence type="ECO:0000256" key="3">
    <source>
        <dbReference type="ARBA" id="ARBA00022490"/>
    </source>
</evidence>